<organism evidence="1 2">
    <name type="scientific">Ceratitis capitata</name>
    <name type="common">Mediterranean fruit fly</name>
    <name type="synonym">Tephritis capitata</name>
    <dbReference type="NCBI Taxonomy" id="7213"/>
    <lineage>
        <taxon>Eukaryota</taxon>
        <taxon>Metazoa</taxon>
        <taxon>Ecdysozoa</taxon>
        <taxon>Arthropoda</taxon>
        <taxon>Hexapoda</taxon>
        <taxon>Insecta</taxon>
        <taxon>Pterygota</taxon>
        <taxon>Neoptera</taxon>
        <taxon>Endopterygota</taxon>
        <taxon>Diptera</taxon>
        <taxon>Brachycera</taxon>
        <taxon>Muscomorpha</taxon>
        <taxon>Tephritoidea</taxon>
        <taxon>Tephritidae</taxon>
        <taxon>Ceratitis</taxon>
        <taxon>Ceratitis</taxon>
    </lineage>
</organism>
<feature type="non-terminal residue" evidence="1">
    <location>
        <position position="1"/>
    </location>
</feature>
<accession>A0A811V486</accession>
<reference evidence="1" key="1">
    <citation type="submission" date="2020-11" db="EMBL/GenBank/DDBJ databases">
        <authorList>
            <person name="Whitehead M."/>
        </authorList>
    </citation>
    <scope>NUCLEOTIDE SEQUENCE</scope>
    <source>
        <strain evidence="1">EGII</strain>
    </source>
</reference>
<dbReference type="EMBL" id="CAJHJT010000034">
    <property type="protein sequence ID" value="CAD7005358.1"/>
    <property type="molecule type" value="Genomic_DNA"/>
</dbReference>
<comment type="caution">
    <text evidence="1">The sequence shown here is derived from an EMBL/GenBank/DDBJ whole genome shotgun (WGS) entry which is preliminary data.</text>
</comment>
<keyword evidence="2" id="KW-1185">Reference proteome</keyword>
<evidence type="ECO:0000313" key="2">
    <source>
        <dbReference type="Proteomes" id="UP000606786"/>
    </source>
</evidence>
<sequence length="58" mass="6462">DKIKMQRLKLTHCATVLKTISTLLASRKRRRPNTNLLAASKVTRKWALEEESGGVNAG</sequence>
<name>A0A811V486_CERCA</name>
<protein>
    <submittedName>
        <fullName evidence="1">(Mediterranean fruit fly) hypothetical protein</fullName>
    </submittedName>
</protein>
<gene>
    <name evidence="1" type="ORF">CCAP1982_LOCUS13718</name>
</gene>
<dbReference type="Proteomes" id="UP000606786">
    <property type="component" value="Unassembled WGS sequence"/>
</dbReference>
<proteinExistence type="predicted"/>
<evidence type="ECO:0000313" key="1">
    <source>
        <dbReference type="EMBL" id="CAD7005358.1"/>
    </source>
</evidence>
<dbReference type="AlphaFoldDB" id="A0A811V486"/>